<sequence>MILKSTGGLIHGSYIFDSTLTKWILTKPIITAASQQVADFCGLSFTSSEHHTDASDSKILRDNEDVQELVGWFESHDLWCPSVLAFWETKQ</sequence>
<proteinExistence type="predicted"/>
<comment type="caution">
    <text evidence="1">The sequence shown here is derived from an EMBL/GenBank/DDBJ whole genome shotgun (WGS) entry which is preliminary data.</text>
</comment>
<protein>
    <submittedName>
        <fullName evidence="1">Uncharacterized protein</fullName>
    </submittedName>
</protein>
<reference evidence="1 2" key="1">
    <citation type="journal article" date="2019" name="Sci. Rep.">
        <title>Orb-weaving spider Araneus ventricosus genome elucidates the spidroin gene catalogue.</title>
        <authorList>
            <person name="Kono N."/>
            <person name="Nakamura H."/>
            <person name="Ohtoshi R."/>
            <person name="Moran D.A.P."/>
            <person name="Shinohara A."/>
            <person name="Yoshida Y."/>
            <person name="Fujiwara M."/>
            <person name="Mori M."/>
            <person name="Tomita M."/>
            <person name="Arakawa K."/>
        </authorList>
    </citation>
    <scope>NUCLEOTIDE SEQUENCE [LARGE SCALE GENOMIC DNA]</scope>
</reference>
<evidence type="ECO:0000313" key="1">
    <source>
        <dbReference type="EMBL" id="GBO05090.1"/>
    </source>
</evidence>
<evidence type="ECO:0000313" key="2">
    <source>
        <dbReference type="Proteomes" id="UP000499080"/>
    </source>
</evidence>
<accession>A0A4Y2U088</accession>
<dbReference type="AlphaFoldDB" id="A0A4Y2U088"/>
<gene>
    <name evidence="1" type="ORF">AVEN_88591_1</name>
</gene>
<name>A0A4Y2U088_ARAVE</name>
<dbReference type="Proteomes" id="UP000499080">
    <property type="component" value="Unassembled WGS sequence"/>
</dbReference>
<dbReference type="EMBL" id="BGPR01031830">
    <property type="protein sequence ID" value="GBO05090.1"/>
    <property type="molecule type" value="Genomic_DNA"/>
</dbReference>
<organism evidence="1 2">
    <name type="scientific">Araneus ventricosus</name>
    <name type="common">Orbweaver spider</name>
    <name type="synonym">Epeira ventricosa</name>
    <dbReference type="NCBI Taxonomy" id="182803"/>
    <lineage>
        <taxon>Eukaryota</taxon>
        <taxon>Metazoa</taxon>
        <taxon>Ecdysozoa</taxon>
        <taxon>Arthropoda</taxon>
        <taxon>Chelicerata</taxon>
        <taxon>Arachnida</taxon>
        <taxon>Araneae</taxon>
        <taxon>Araneomorphae</taxon>
        <taxon>Entelegynae</taxon>
        <taxon>Araneoidea</taxon>
        <taxon>Araneidae</taxon>
        <taxon>Araneus</taxon>
    </lineage>
</organism>
<dbReference type="OrthoDB" id="6753017at2759"/>
<keyword evidence="2" id="KW-1185">Reference proteome</keyword>